<evidence type="ECO:0000313" key="1">
    <source>
        <dbReference type="EMBL" id="SKA84987.1"/>
    </source>
</evidence>
<protein>
    <recommendedName>
        <fullName evidence="3">Phage tail tube protein</fullName>
    </recommendedName>
</protein>
<proteinExistence type="predicted"/>
<dbReference type="EMBL" id="FUYF01000006">
    <property type="protein sequence ID" value="SKA84987.1"/>
    <property type="molecule type" value="Genomic_DNA"/>
</dbReference>
<dbReference type="STRING" id="745368.SAMN02745178_01487"/>
<dbReference type="AlphaFoldDB" id="A0A1T4X6E1"/>
<dbReference type="Proteomes" id="UP000190286">
    <property type="component" value="Unassembled WGS sequence"/>
</dbReference>
<keyword evidence="2" id="KW-1185">Reference proteome</keyword>
<accession>A0A1T4X6E1</accession>
<dbReference type="RefSeq" id="WP_078784419.1">
    <property type="nucleotide sequence ID" value="NZ_DBEYQY010000027.1"/>
</dbReference>
<reference evidence="1 2" key="1">
    <citation type="submission" date="2017-02" db="EMBL/GenBank/DDBJ databases">
        <authorList>
            <person name="Peterson S.W."/>
        </authorList>
    </citation>
    <scope>NUCLEOTIDE SEQUENCE [LARGE SCALE GENOMIC DNA]</scope>
    <source>
        <strain evidence="1 2">ATCC 27749</strain>
    </source>
</reference>
<evidence type="ECO:0000313" key="2">
    <source>
        <dbReference type="Proteomes" id="UP000190286"/>
    </source>
</evidence>
<dbReference type="OrthoDB" id="1908741at2"/>
<gene>
    <name evidence="1" type="ORF">SAMN02745178_01487</name>
</gene>
<dbReference type="GeneID" id="93337950"/>
<evidence type="ECO:0008006" key="3">
    <source>
        <dbReference type="Google" id="ProtNLM"/>
    </source>
</evidence>
<name>A0A1T4X6E1_9FIRM</name>
<organism evidence="1 2">
    <name type="scientific">Gemmiger formicilis</name>
    <dbReference type="NCBI Taxonomy" id="745368"/>
    <lineage>
        <taxon>Bacteria</taxon>
        <taxon>Bacillati</taxon>
        <taxon>Bacillota</taxon>
        <taxon>Clostridia</taxon>
        <taxon>Eubacteriales</taxon>
        <taxon>Gemmiger</taxon>
    </lineage>
</organism>
<sequence>MEILNIDGTALPAPSAYKVQLSDLDSSGTGRTEDGVLVRERVRGGVAKISVGWAALSTADCAKVLNATAPDSMTVQYFFGGVRTAKMYAGDRTADLKAARDGQAVWEVAVNLIEF</sequence>